<feature type="domain" description="Peptidase C1A papain C-terminal" evidence="9">
    <location>
        <begin position="95"/>
        <end position="329"/>
    </location>
</feature>
<dbReference type="InterPro" id="IPR013128">
    <property type="entry name" value="Peptidase_C1A"/>
</dbReference>
<evidence type="ECO:0000256" key="2">
    <source>
        <dbReference type="ARBA" id="ARBA00022670"/>
    </source>
</evidence>
<dbReference type="InterPro" id="IPR012599">
    <property type="entry name" value="Propeptide_C1A"/>
</dbReference>
<keyword evidence="3 8" id="KW-0732">Signal</keyword>
<dbReference type="FunFam" id="3.90.70.10:FF:000081">
    <property type="entry name" value="cathepsin B-like protease 2"/>
    <property type="match status" value="1"/>
</dbReference>
<dbReference type="PRINTS" id="PR00705">
    <property type="entry name" value="PAPAIN"/>
</dbReference>
<evidence type="ECO:0000256" key="1">
    <source>
        <dbReference type="ARBA" id="ARBA00008455"/>
    </source>
</evidence>
<dbReference type="Pfam" id="PF08127">
    <property type="entry name" value="Propeptide_C1"/>
    <property type="match status" value="1"/>
</dbReference>
<keyword evidence="2" id="KW-0645">Protease</keyword>
<comment type="similarity">
    <text evidence="1">Belongs to the peptidase C1 family.</text>
</comment>
<dbReference type="InterPro" id="IPR038765">
    <property type="entry name" value="Papain-like_cys_pep_sf"/>
</dbReference>
<evidence type="ECO:0000256" key="4">
    <source>
        <dbReference type="ARBA" id="ARBA00022801"/>
    </source>
</evidence>
<evidence type="ECO:0000256" key="3">
    <source>
        <dbReference type="ARBA" id="ARBA00022729"/>
    </source>
</evidence>
<evidence type="ECO:0000256" key="6">
    <source>
        <dbReference type="ARBA" id="ARBA00023157"/>
    </source>
</evidence>
<dbReference type="SMART" id="SM00645">
    <property type="entry name" value="Pept_C1"/>
    <property type="match status" value="1"/>
</dbReference>
<dbReference type="PANTHER" id="PTHR12411">
    <property type="entry name" value="CYSTEINE PROTEASE FAMILY C1-RELATED"/>
    <property type="match status" value="1"/>
</dbReference>
<dbReference type="Gene3D" id="3.90.70.10">
    <property type="entry name" value="Cysteine proteinases"/>
    <property type="match status" value="1"/>
</dbReference>
<evidence type="ECO:0000259" key="9">
    <source>
        <dbReference type="SMART" id="SM00645"/>
    </source>
</evidence>
<dbReference type="PROSITE" id="PS00640">
    <property type="entry name" value="THIOL_PROTEASE_ASN"/>
    <property type="match status" value="1"/>
</dbReference>
<dbReference type="InterPro" id="IPR000668">
    <property type="entry name" value="Peptidase_C1A_C"/>
</dbReference>
<keyword evidence="6" id="KW-1015">Disulfide bond</keyword>
<dbReference type="SUPFAM" id="SSF54001">
    <property type="entry name" value="Cysteine proteinases"/>
    <property type="match status" value="1"/>
</dbReference>
<dbReference type="InterPro" id="IPR000169">
    <property type="entry name" value="Pept_cys_AS"/>
</dbReference>
<feature type="signal peptide" evidence="8">
    <location>
        <begin position="1"/>
        <end position="21"/>
    </location>
</feature>
<dbReference type="InterPro" id="IPR025661">
    <property type="entry name" value="Pept_asp_AS"/>
</dbReference>
<protein>
    <recommendedName>
        <fullName evidence="9">Peptidase C1A papain C-terminal domain-containing protein</fullName>
    </recommendedName>
</protein>
<keyword evidence="5" id="KW-0788">Thiol protease</keyword>
<keyword evidence="7" id="KW-0325">Glycoprotein</keyword>
<dbReference type="GO" id="GO:0004197">
    <property type="term" value="F:cysteine-type endopeptidase activity"/>
    <property type="evidence" value="ECO:0007669"/>
    <property type="project" value="InterPro"/>
</dbReference>
<evidence type="ECO:0000256" key="5">
    <source>
        <dbReference type="ARBA" id="ARBA00022807"/>
    </source>
</evidence>
<evidence type="ECO:0000256" key="7">
    <source>
        <dbReference type="ARBA" id="ARBA00023180"/>
    </source>
</evidence>
<accession>C0PRB4</accession>
<name>C0PRB4_PICSI</name>
<dbReference type="PROSITE" id="PS00639">
    <property type="entry name" value="THIOL_PROTEASE_HIS"/>
    <property type="match status" value="1"/>
</dbReference>
<dbReference type="GO" id="GO:0006508">
    <property type="term" value="P:proteolysis"/>
    <property type="evidence" value="ECO:0007669"/>
    <property type="project" value="UniProtKB-KW"/>
</dbReference>
<reference evidence="10" key="1">
    <citation type="submission" date="2009-02" db="EMBL/GenBank/DDBJ databases">
        <title>Full length sequence-verified cDNA sequences from Sitka spruce (Picea sitchensis).</title>
        <authorList>
            <person name="Reid K.E."/>
            <person name="Liao N."/>
            <person name="Ralph S."/>
            <person name="Kolosova N."/>
            <person name="Oddy C."/>
            <person name="Moore R."/>
            <person name="Mayo M."/>
            <person name="Wagner S."/>
            <person name="King J."/>
            <person name="Yanchuk A."/>
            <person name="Holt R."/>
            <person name="Jones S."/>
            <person name="Marra M."/>
            <person name="Ritland C.E."/>
            <person name="Ritland K."/>
            <person name="Bohlmann J."/>
        </authorList>
    </citation>
    <scope>NUCLEOTIDE SEQUENCE</scope>
    <source>
        <tissue evidence="10">Green portion of the leader tissue</tissue>
    </source>
</reference>
<organism evidence="10">
    <name type="scientific">Picea sitchensis</name>
    <name type="common">Sitka spruce</name>
    <name type="synonym">Pinus sitchensis</name>
    <dbReference type="NCBI Taxonomy" id="3332"/>
    <lineage>
        <taxon>Eukaryota</taxon>
        <taxon>Viridiplantae</taxon>
        <taxon>Streptophyta</taxon>
        <taxon>Embryophyta</taxon>
        <taxon>Tracheophyta</taxon>
        <taxon>Spermatophyta</taxon>
        <taxon>Pinopsida</taxon>
        <taxon>Pinidae</taxon>
        <taxon>Conifers I</taxon>
        <taxon>Pinales</taxon>
        <taxon>Pinaceae</taxon>
        <taxon>Picea</taxon>
    </lineage>
</organism>
<evidence type="ECO:0000256" key="8">
    <source>
        <dbReference type="SAM" id="SignalP"/>
    </source>
</evidence>
<keyword evidence="4" id="KW-0378">Hydrolase</keyword>
<dbReference type="Pfam" id="PF00112">
    <property type="entry name" value="Peptidase_C1"/>
    <property type="match status" value="1"/>
</dbReference>
<sequence length="350" mass="39093">MATTILTVFTTVLLACIKVSGLESFHSLESQRPILQKSFVEHINKHPNAGWKAAMSTRFSNYTVREFAHLLGVLPTPQKLLETVPVRVYPKGLKLPSKFDARKAWPHCTSTRSILDQGHCGSCWAFAAVEALSDRFCIHFQVNATLSENDLVACCGFRCGSGCNGGFPLSAWRYFSRRGVVTDECDPYFDNDGCNHPGCEPSYPTPRCVKNCKDNQRWSHSKHYSANAYRIKSDPYNIMAEVFNNGPVEVSFSVYEDFAHYETGVYKHVQGRYLGGHAVKLIGWGTTDDGIDYWLIANSWNTAWGEGGYFKIARGVNECGIERDPVAGMPSAKNLIQDPTDQIGKSHQSW</sequence>
<dbReference type="AlphaFoldDB" id="C0PRB4"/>
<dbReference type="CDD" id="cd02620">
    <property type="entry name" value="Peptidase_C1A_CathepsinB"/>
    <property type="match status" value="1"/>
</dbReference>
<dbReference type="PROSITE" id="PS00139">
    <property type="entry name" value="THIOL_PROTEASE_CYS"/>
    <property type="match status" value="1"/>
</dbReference>
<dbReference type="MEROPS" id="C01.049"/>
<evidence type="ECO:0000313" key="10">
    <source>
        <dbReference type="EMBL" id="ACN40354.1"/>
    </source>
</evidence>
<dbReference type="OMA" id="PQLAWEY"/>
<proteinExistence type="evidence at transcript level"/>
<feature type="chain" id="PRO_5018718458" description="Peptidase C1A papain C-terminal domain-containing protein" evidence="8">
    <location>
        <begin position="22"/>
        <end position="350"/>
    </location>
</feature>
<dbReference type="EMBL" id="BT070857">
    <property type="protein sequence ID" value="ACN40354.1"/>
    <property type="molecule type" value="mRNA"/>
</dbReference>
<dbReference type="InterPro" id="IPR025660">
    <property type="entry name" value="Pept_his_AS"/>
</dbReference>